<evidence type="ECO:0000256" key="5">
    <source>
        <dbReference type="ARBA" id="ARBA00023002"/>
    </source>
</evidence>
<comment type="cofactor">
    <cofactor evidence="1">
        <name>heme b</name>
        <dbReference type="ChEBI" id="CHEBI:60344"/>
    </cofactor>
</comment>
<keyword evidence="8" id="KW-0732">Signal</keyword>
<keyword evidence="11" id="KW-1185">Reference proteome</keyword>
<dbReference type="STRING" id="5466.A0A4R8R563"/>
<dbReference type="Proteomes" id="UP000295703">
    <property type="component" value="Unassembled WGS sequence"/>
</dbReference>
<dbReference type="GO" id="GO:0004601">
    <property type="term" value="F:peroxidase activity"/>
    <property type="evidence" value="ECO:0007669"/>
    <property type="project" value="UniProtKB-KW"/>
</dbReference>
<evidence type="ECO:0000256" key="1">
    <source>
        <dbReference type="ARBA" id="ARBA00001970"/>
    </source>
</evidence>
<comment type="caution">
    <text evidence="10">The sequence shown here is derived from an EMBL/GenBank/DDBJ whole genome shotgun (WGS) entry which is preliminary data.</text>
</comment>
<accession>A0A4R8R563</accession>
<evidence type="ECO:0000313" key="11">
    <source>
        <dbReference type="Proteomes" id="UP000295703"/>
    </source>
</evidence>
<keyword evidence="3" id="KW-0349">Heme</keyword>
<dbReference type="GO" id="GO:0046872">
    <property type="term" value="F:metal ion binding"/>
    <property type="evidence" value="ECO:0007669"/>
    <property type="project" value="UniProtKB-KW"/>
</dbReference>
<evidence type="ECO:0000256" key="4">
    <source>
        <dbReference type="ARBA" id="ARBA00022723"/>
    </source>
</evidence>
<evidence type="ECO:0000256" key="3">
    <source>
        <dbReference type="ARBA" id="ARBA00022617"/>
    </source>
</evidence>
<keyword evidence="6" id="KW-0408">Iron</keyword>
<evidence type="ECO:0000313" key="10">
    <source>
        <dbReference type="EMBL" id="TDZ48277.1"/>
    </source>
</evidence>
<dbReference type="PANTHER" id="PTHR33577:SF19">
    <property type="entry name" value="HEME HALOPEROXIDASE FAMILY PROFILE DOMAIN-CONTAINING PROTEIN-RELATED"/>
    <property type="match status" value="1"/>
</dbReference>
<dbReference type="AlphaFoldDB" id="A0A4R8R563"/>
<dbReference type="EMBL" id="RYZW01000099">
    <property type="protein sequence ID" value="TDZ48277.1"/>
    <property type="molecule type" value="Genomic_DNA"/>
</dbReference>
<dbReference type="PANTHER" id="PTHR33577">
    <property type="entry name" value="STERIGMATOCYSTIN BIOSYNTHESIS PEROXIDASE STCC-RELATED"/>
    <property type="match status" value="1"/>
</dbReference>
<dbReference type="InterPro" id="IPR000028">
    <property type="entry name" value="Chloroperoxidase"/>
</dbReference>
<proteinExistence type="inferred from homology"/>
<dbReference type="InterPro" id="IPR036851">
    <property type="entry name" value="Chloroperoxidase-like_sf"/>
</dbReference>
<feature type="domain" description="Heme haloperoxidase family profile" evidence="9">
    <location>
        <begin position="28"/>
        <end position="244"/>
    </location>
</feature>
<evidence type="ECO:0000256" key="6">
    <source>
        <dbReference type="ARBA" id="ARBA00023004"/>
    </source>
</evidence>
<dbReference type="PROSITE" id="PS51405">
    <property type="entry name" value="HEME_HALOPEROXIDASE"/>
    <property type="match status" value="1"/>
</dbReference>
<dbReference type="Pfam" id="PF01328">
    <property type="entry name" value="Peroxidase_2"/>
    <property type="match status" value="1"/>
</dbReference>
<dbReference type="Gene3D" id="1.10.489.10">
    <property type="entry name" value="Chloroperoxidase-like"/>
    <property type="match status" value="1"/>
</dbReference>
<keyword evidence="4" id="KW-0479">Metal-binding</keyword>
<organism evidence="10 11">
    <name type="scientific">Colletotrichum trifolii</name>
    <dbReference type="NCBI Taxonomy" id="5466"/>
    <lineage>
        <taxon>Eukaryota</taxon>
        <taxon>Fungi</taxon>
        <taxon>Dikarya</taxon>
        <taxon>Ascomycota</taxon>
        <taxon>Pezizomycotina</taxon>
        <taxon>Sordariomycetes</taxon>
        <taxon>Hypocreomycetidae</taxon>
        <taxon>Glomerellales</taxon>
        <taxon>Glomerellaceae</taxon>
        <taxon>Colletotrichum</taxon>
        <taxon>Colletotrichum orbiculare species complex</taxon>
    </lineage>
</organism>
<evidence type="ECO:0000256" key="2">
    <source>
        <dbReference type="ARBA" id="ARBA00022559"/>
    </source>
</evidence>
<evidence type="ECO:0000256" key="8">
    <source>
        <dbReference type="SAM" id="SignalP"/>
    </source>
</evidence>
<protein>
    <submittedName>
        <fullName evidence="10">Putative sterigmatocystin biosynthesis peroxidase stcC</fullName>
    </submittedName>
</protein>
<gene>
    <name evidence="10" type="ORF">CTRI78_v008316</name>
</gene>
<keyword evidence="2 10" id="KW-0575">Peroxidase</keyword>
<sequence length="254" mass="27621">MQVPLRLLVITGLVVLALAKTSPPGEDPKFPFQAPPSDASRSPCPMLNALANHGYLPRDGKNIKMKDFTTAFTTALNFDEKFITGVAETGFTISTTGKKDTLNLKDLEKHDVIEHDASLSRADVAVTGDANKFDAAIWNAVKAHFTSDTIDTKTMAKARADRIKAAMSSNPSLRLSEKQVGITFIEPALVLGVLAGAFKNPKAPTKYMNILFEQERIPFSEGFQTSKTKITEEMIMGLAGEIKKATPKAQEFCS</sequence>
<feature type="signal peptide" evidence="8">
    <location>
        <begin position="1"/>
        <end position="19"/>
    </location>
</feature>
<reference evidence="10 11" key="1">
    <citation type="submission" date="2018-12" db="EMBL/GenBank/DDBJ databases">
        <title>Genome sequence and assembly of Colletotrichum trifolii.</title>
        <authorList>
            <person name="Gan P."/>
            <person name="Shirasu K."/>
        </authorList>
    </citation>
    <scope>NUCLEOTIDE SEQUENCE [LARGE SCALE GENOMIC DNA]</scope>
    <source>
        <strain evidence="10 11">543-2</strain>
    </source>
</reference>
<evidence type="ECO:0000259" key="9">
    <source>
        <dbReference type="PROSITE" id="PS51405"/>
    </source>
</evidence>
<name>A0A4R8R563_COLTR</name>
<feature type="chain" id="PRO_5020671262" evidence="8">
    <location>
        <begin position="20"/>
        <end position="254"/>
    </location>
</feature>
<keyword evidence="5" id="KW-0560">Oxidoreductase</keyword>
<dbReference type="SUPFAM" id="SSF47571">
    <property type="entry name" value="Cloroperoxidase"/>
    <property type="match status" value="1"/>
</dbReference>
<comment type="similarity">
    <text evidence="7">Belongs to the chloroperoxidase family.</text>
</comment>
<evidence type="ECO:0000256" key="7">
    <source>
        <dbReference type="ARBA" id="ARBA00025795"/>
    </source>
</evidence>